<organism evidence="2 3">
    <name type="scientific">Umezawaea endophytica</name>
    <dbReference type="NCBI Taxonomy" id="1654476"/>
    <lineage>
        <taxon>Bacteria</taxon>
        <taxon>Bacillati</taxon>
        <taxon>Actinomycetota</taxon>
        <taxon>Actinomycetes</taxon>
        <taxon>Pseudonocardiales</taxon>
        <taxon>Pseudonocardiaceae</taxon>
        <taxon>Umezawaea</taxon>
    </lineage>
</organism>
<dbReference type="EMBL" id="JANYMP010000045">
    <property type="protein sequence ID" value="MCS7484414.1"/>
    <property type="molecule type" value="Genomic_DNA"/>
</dbReference>
<dbReference type="AlphaFoldDB" id="A0A9X2VXD1"/>
<dbReference type="InterPro" id="IPR012654">
    <property type="entry name" value="CHP02391"/>
</dbReference>
<proteinExistence type="predicted"/>
<evidence type="ECO:0000313" key="2">
    <source>
        <dbReference type="EMBL" id="MCS7484414.1"/>
    </source>
</evidence>
<feature type="domain" description="Conserved hypothetical protein CHP02391" evidence="1">
    <location>
        <begin position="102"/>
        <end position="225"/>
    </location>
</feature>
<protein>
    <submittedName>
        <fullName evidence="2">TIGR02391 family protein</fullName>
    </submittedName>
</protein>
<name>A0A9X2VXD1_9PSEU</name>
<dbReference type="RefSeq" id="WP_259629861.1">
    <property type="nucleotide sequence ID" value="NZ_JANYMP010000045.1"/>
</dbReference>
<gene>
    <name evidence="2" type="ORF">NZH93_46930</name>
</gene>
<reference evidence="2" key="1">
    <citation type="submission" date="2022-08" db="EMBL/GenBank/DDBJ databases">
        <authorList>
            <person name="Tistechok S."/>
            <person name="Samborskyy M."/>
            <person name="Roman I."/>
        </authorList>
    </citation>
    <scope>NUCLEOTIDE SEQUENCE</scope>
    <source>
        <strain evidence="2">DSM 103496</strain>
    </source>
</reference>
<evidence type="ECO:0000313" key="3">
    <source>
        <dbReference type="Proteomes" id="UP001141259"/>
    </source>
</evidence>
<keyword evidence="3" id="KW-1185">Reference proteome</keyword>
<dbReference type="Pfam" id="PF09509">
    <property type="entry name" value="Hypoth_Ymh"/>
    <property type="match status" value="1"/>
</dbReference>
<comment type="caution">
    <text evidence="2">The sequence shown here is derived from an EMBL/GenBank/DDBJ whole genome shotgun (WGS) entry which is preliminary data.</text>
</comment>
<accession>A0A9X2VXD1</accession>
<sequence>MDVEWAIEKLVRFAQSFDDANSESNFDWSCPDILHRQAPTVIRILKEIDIYAAIGGYTSEPFVHREFLQLKTLAMQGIGTLEDFHEIEKHLKPDSPSIKADQFHPWVWDAAQTFWRSKHYKAAVHSAAMAINAHLQNKVDRRDISDDKLVGRCFSESPPDSGNPRIRIKGDHADSTIQSIQRGAGQLGFACFWAIRNPAAHSSDEWPISVALENLAVLSKFARILDEAEIDTVERMSTGPQ</sequence>
<evidence type="ECO:0000259" key="1">
    <source>
        <dbReference type="Pfam" id="PF09509"/>
    </source>
</evidence>
<dbReference type="Proteomes" id="UP001141259">
    <property type="component" value="Unassembled WGS sequence"/>
</dbReference>